<feature type="domain" description="RNA polymerase sigma-70 region 4" evidence="1">
    <location>
        <begin position="50"/>
        <end position="96"/>
    </location>
</feature>
<dbReference type="AlphaFoldDB" id="A0A6M0Q9Y5"/>
<accession>A0A6M0Q9Y5</accession>
<dbReference type="SUPFAM" id="SSF88659">
    <property type="entry name" value="Sigma3 and sigma4 domains of RNA polymerase sigma factors"/>
    <property type="match status" value="1"/>
</dbReference>
<sequence>MITKEDVLYYLEMRTKEKMHERKRYYKIIKEQESQEYKKFINVYQENKSVLSDREQLILDSIYGINGEPMKFREVGEMLNLTPERIKQLIYKGERKITTALRKKYNIKMLEFKNFG</sequence>
<dbReference type="Pfam" id="PF04545">
    <property type="entry name" value="Sigma70_r4"/>
    <property type="match status" value="1"/>
</dbReference>
<gene>
    <name evidence="2" type="ORF">G4D63_15365</name>
</gene>
<evidence type="ECO:0000313" key="3">
    <source>
        <dbReference type="Proteomes" id="UP000481043"/>
    </source>
</evidence>
<proteinExistence type="predicted"/>
<protein>
    <recommendedName>
        <fullName evidence="1">RNA polymerase sigma-70 region 4 domain-containing protein</fullName>
    </recommendedName>
</protein>
<dbReference type="InterPro" id="IPR013324">
    <property type="entry name" value="RNA_pol_sigma_r3/r4-like"/>
</dbReference>
<reference evidence="2 3" key="1">
    <citation type="submission" date="2020-02" db="EMBL/GenBank/DDBJ databases">
        <title>Bacillus aquiflavi sp. nov., isolated from yellow water of strong flavor Chinese baijiu in Yibin region of China.</title>
        <authorList>
            <person name="Xie J."/>
        </authorList>
    </citation>
    <scope>NUCLEOTIDE SEQUENCE [LARGE SCALE GENOMIC DNA]</scope>
    <source>
        <strain evidence="2 3">SA4</strain>
    </source>
</reference>
<dbReference type="EMBL" id="JAAIWM010000005">
    <property type="protein sequence ID" value="NEY73115.1"/>
    <property type="molecule type" value="Genomic_DNA"/>
</dbReference>
<dbReference type="Proteomes" id="UP000481043">
    <property type="component" value="Unassembled WGS sequence"/>
</dbReference>
<name>A0A6M0Q9Y5_9BACI</name>
<dbReference type="InterPro" id="IPR007630">
    <property type="entry name" value="RNA_pol_sigma70_r4"/>
</dbReference>
<dbReference type="GO" id="GO:0006352">
    <property type="term" value="P:DNA-templated transcription initiation"/>
    <property type="evidence" value="ECO:0007669"/>
    <property type="project" value="InterPro"/>
</dbReference>
<dbReference type="RefSeq" id="WP_163180576.1">
    <property type="nucleotide sequence ID" value="NZ_JAAIWM010000005.1"/>
</dbReference>
<organism evidence="2 3">
    <name type="scientific">Bacillus mesophilus</name>
    <dbReference type="NCBI Taxonomy" id="1808955"/>
    <lineage>
        <taxon>Bacteria</taxon>
        <taxon>Bacillati</taxon>
        <taxon>Bacillota</taxon>
        <taxon>Bacilli</taxon>
        <taxon>Bacillales</taxon>
        <taxon>Bacillaceae</taxon>
        <taxon>Bacillus</taxon>
    </lineage>
</organism>
<dbReference type="Gene3D" id="1.10.10.10">
    <property type="entry name" value="Winged helix-like DNA-binding domain superfamily/Winged helix DNA-binding domain"/>
    <property type="match status" value="1"/>
</dbReference>
<keyword evidence="3" id="KW-1185">Reference proteome</keyword>
<comment type="caution">
    <text evidence="2">The sequence shown here is derived from an EMBL/GenBank/DDBJ whole genome shotgun (WGS) entry which is preliminary data.</text>
</comment>
<dbReference type="InterPro" id="IPR036388">
    <property type="entry name" value="WH-like_DNA-bd_sf"/>
</dbReference>
<evidence type="ECO:0000313" key="2">
    <source>
        <dbReference type="EMBL" id="NEY73115.1"/>
    </source>
</evidence>
<dbReference type="GO" id="GO:0003700">
    <property type="term" value="F:DNA-binding transcription factor activity"/>
    <property type="evidence" value="ECO:0007669"/>
    <property type="project" value="InterPro"/>
</dbReference>
<evidence type="ECO:0000259" key="1">
    <source>
        <dbReference type="Pfam" id="PF04545"/>
    </source>
</evidence>